<dbReference type="PROSITE" id="PS50928">
    <property type="entry name" value="ABC_TM1"/>
    <property type="match status" value="1"/>
</dbReference>
<evidence type="ECO:0000256" key="2">
    <source>
        <dbReference type="ARBA" id="ARBA00022448"/>
    </source>
</evidence>
<dbReference type="EMBL" id="JAGSOH010000100">
    <property type="protein sequence ID" value="MBR7829786.1"/>
    <property type="molecule type" value="Genomic_DNA"/>
</dbReference>
<dbReference type="PANTHER" id="PTHR30193:SF1">
    <property type="entry name" value="ABC TRANSPORTER PERMEASE PROTEIN YESP-RELATED"/>
    <property type="match status" value="1"/>
</dbReference>
<keyword evidence="4 7" id="KW-0812">Transmembrane</keyword>
<dbReference type="CDD" id="cd06261">
    <property type="entry name" value="TM_PBP2"/>
    <property type="match status" value="1"/>
</dbReference>
<dbReference type="InterPro" id="IPR051393">
    <property type="entry name" value="ABC_transporter_permease"/>
</dbReference>
<evidence type="ECO:0000256" key="3">
    <source>
        <dbReference type="ARBA" id="ARBA00022475"/>
    </source>
</evidence>
<evidence type="ECO:0000256" key="1">
    <source>
        <dbReference type="ARBA" id="ARBA00004651"/>
    </source>
</evidence>
<keyword evidence="2 7" id="KW-0813">Transport</keyword>
<evidence type="ECO:0000256" key="4">
    <source>
        <dbReference type="ARBA" id="ARBA00022692"/>
    </source>
</evidence>
<dbReference type="InterPro" id="IPR000515">
    <property type="entry name" value="MetI-like"/>
</dbReference>
<dbReference type="AlphaFoldDB" id="A0A941EE18"/>
<feature type="transmembrane region" description="Helical" evidence="7">
    <location>
        <begin position="134"/>
        <end position="154"/>
    </location>
</feature>
<reference evidence="10" key="1">
    <citation type="submission" date="2021-04" db="EMBL/GenBank/DDBJ databases">
        <title>Genome based classification of Actinospica acidithermotolerans sp. nov., an actinobacterium isolated from an Indonesian hot spring.</title>
        <authorList>
            <person name="Kusuma A.B."/>
            <person name="Putra K.E."/>
            <person name="Nafisah S."/>
            <person name="Loh J."/>
            <person name="Nouioui I."/>
            <person name="Goodfellow M."/>
        </authorList>
    </citation>
    <scope>NUCLEOTIDE SEQUENCE</scope>
    <source>
        <strain evidence="10">MGRD01-02</strain>
    </source>
</reference>
<proteinExistence type="inferred from homology"/>
<feature type="transmembrane region" description="Helical" evidence="7">
    <location>
        <begin position="182"/>
        <end position="205"/>
    </location>
</feature>
<protein>
    <submittedName>
        <fullName evidence="10">Sugar ABC transporter permease</fullName>
    </submittedName>
</protein>
<dbReference type="SUPFAM" id="SSF161098">
    <property type="entry name" value="MetI-like"/>
    <property type="match status" value="1"/>
</dbReference>
<comment type="subcellular location">
    <subcellularLocation>
        <location evidence="1 7">Cell membrane</location>
        <topology evidence="1 7">Multi-pass membrane protein</topology>
    </subcellularLocation>
</comment>
<comment type="similarity">
    <text evidence="7">Belongs to the binding-protein-dependent transport system permease family.</text>
</comment>
<feature type="transmembrane region" description="Helical" evidence="7">
    <location>
        <begin position="38"/>
        <end position="63"/>
    </location>
</feature>
<comment type="caution">
    <text evidence="10">The sequence shown here is derived from an EMBL/GenBank/DDBJ whole genome shotgun (WGS) entry which is preliminary data.</text>
</comment>
<accession>A0A941EE18</accession>
<feature type="transmembrane region" description="Helical" evidence="7">
    <location>
        <begin position="291"/>
        <end position="311"/>
    </location>
</feature>
<evidence type="ECO:0000256" key="6">
    <source>
        <dbReference type="ARBA" id="ARBA00023136"/>
    </source>
</evidence>
<dbReference type="Pfam" id="PF00528">
    <property type="entry name" value="BPD_transp_1"/>
    <property type="match status" value="1"/>
</dbReference>
<dbReference type="GO" id="GO:0055085">
    <property type="term" value="P:transmembrane transport"/>
    <property type="evidence" value="ECO:0007669"/>
    <property type="project" value="InterPro"/>
</dbReference>
<dbReference type="InterPro" id="IPR035906">
    <property type="entry name" value="MetI-like_sf"/>
</dbReference>
<keyword evidence="6 7" id="KW-0472">Membrane</keyword>
<evidence type="ECO:0000256" key="7">
    <source>
        <dbReference type="RuleBase" id="RU363032"/>
    </source>
</evidence>
<sequence length="321" mass="35634">MASANTDQRVVAPGPSATAARIPKQRTRKRRRHKHNRAAYAFLAPWLIGLFGLTLFPMAYSLYLSFTNYGLLSAPKWIGLENFRLLFQDPNFWQSVRVTFEYVVFSVPLKLGAALAVAVLLNKKIKGLGFYRSAFYLPSLLGASVAVAVMWQQVFSQQGLLNEFLGVFGIHGQDWIGQPSTALWTLILLAGWQFGTPMLIFLAGLKQLPKDVYEAASLDGSGPLRTFFTITLPLLSPMIFFNLVLETINAFQTFTPAYVVSNGLGGPVGSTLLYTLYLYQKGFGSLQMGYASAMAWLLFLVIGLFTALYFATARKWVTYGD</sequence>
<name>A0A941EE18_9ACTN</name>
<dbReference type="Proteomes" id="UP000676325">
    <property type="component" value="Unassembled WGS sequence"/>
</dbReference>
<keyword evidence="3" id="KW-1003">Cell membrane</keyword>
<dbReference type="RefSeq" id="WP_212520920.1">
    <property type="nucleotide sequence ID" value="NZ_JAGSOH010000100.1"/>
</dbReference>
<organism evidence="10 11">
    <name type="scientific">Actinospica acidithermotolerans</name>
    <dbReference type="NCBI Taxonomy" id="2828514"/>
    <lineage>
        <taxon>Bacteria</taxon>
        <taxon>Bacillati</taxon>
        <taxon>Actinomycetota</taxon>
        <taxon>Actinomycetes</taxon>
        <taxon>Catenulisporales</taxon>
        <taxon>Actinospicaceae</taxon>
        <taxon>Actinospica</taxon>
    </lineage>
</organism>
<gene>
    <name evidence="10" type="ORF">KDK95_26010</name>
</gene>
<feature type="region of interest" description="Disordered" evidence="8">
    <location>
        <begin position="1"/>
        <end position="33"/>
    </location>
</feature>
<evidence type="ECO:0000256" key="5">
    <source>
        <dbReference type="ARBA" id="ARBA00022989"/>
    </source>
</evidence>
<dbReference type="SUPFAM" id="SSF160964">
    <property type="entry name" value="MalF N-terminal region-like"/>
    <property type="match status" value="1"/>
</dbReference>
<feature type="transmembrane region" description="Helical" evidence="7">
    <location>
        <begin position="102"/>
        <end position="122"/>
    </location>
</feature>
<feature type="compositionally biased region" description="Basic residues" evidence="8">
    <location>
        <begin position="23"/>
        <end position="33"/>
    </location>
</feature>
<evidence type="ECO:0000259" key="9">
    <source>
        <dbReference type="PROSITE" id="PS50928"/>
    </source>
</evidence>
<feature type="domain" description="ABC transmembrane type-1" evidence="9">
    <location>
        <begin position="96"/>
        <end position="309"/>
    </location>
</feature>
<feature type="transmembrane region" description="Helical" evidence="7">
    <location>
        <begin position="257"/>
        <end position="279"/>
    </location>
</feature>
<keyword evidence="11" id="KW-1185">Reference proteome</keyword>
<dbReference type="GO" id="GO:0005886">
    <property type="term" value="C:plasma membrane"/>
    <property type="evidence" value="ECO:0007669"/>
    <property type="project" value="UniProtKB-SubCell"/>
</dbReference>
<dbReference type="PANTHER" id="PTHR30193">
    <property type="entry name" value="ABC TRANSPORTER PERMEASE PROTEIN"/>
    <property type="match status" value="1"/>
</dbReference>
<evidence type="ECO:0000313" key="11">
    <source>
        <dbReference type="Proteomes" id="UP000676325"/>
    </source>
</evidence>
<evidence type="ECO:0000313" key="10">
    <source>
        <dbReference type="EMBL" id="MBR7829786.1"/>
    </source>
</evidence>
<keyword evidence="5 7" id="KW-1133">Transmembrane helix</keyword>
<evidence type="ECO:0000256" key="8">
    <source>
        <dbReference type="SAM" id="MobiDB-lite"/>
    </source>
</evidence>
<dbReference type="Gene3D" id="1.10.3720.10">
    <property type="entry name" value="MetI-like"/>
    <property type="match status" value="1"/>
</dbReference>